<sequence length="235" mass="26501">MDGQITALIDALDTSNDQRSIRSALKSFANACGFERFAYFEINSKETSTITSCPPEWQHAYLQSQYVRIDPVVTMAKRLMQMFTWSARDWPTRYLTVEEKRFRAMAKQYGLCSGLSIPVQGSYGSVLMLSLISARTDSLLHSPANAVRAEQAVLYIHHRLRAIADIELASCSLNLTSQEAVCLKWAAKGKYMREISVITNLQYRTVQFYLDNARKKLDATNLVQAVSIAKDKGII</sequence>
<reference evidence="5 7" key="1">
    <citation type="submission" date="2020-08" db="EMBL/GenBank/DDBJ databases">
        <title>Genomic Encyclopedia of Type Strains, Phase IV (KMG-IV): sequencing the most valuable type-strain genomes for metagenomic binning, comparative biology and taxonomic classification.</title>
        <authorList>
            <person name="Goeker M."/>
        </authorList>
    </citation>
    <scope>NUCLEOTIDE SEQUENCE [LARGE SCALE GENOMIC DNA]</scope>
    <source>
        <strain evidence="5 7">DSM 17454</strain>
    </source>
</reference>
<dbReference type="CDD" id="cd06170">
    <property type="entry name" value="LuxR_C_like"/>
    <property type="match status" value="1"/>
</dbReference>
<dbReference type="InterPro" id="IPR000792">
    <property type="entry name" value="Tscrpt_reg_LuxR_C"/>
</dbReference>
<name>A0A8E1WJN6_9HYPH</name>
<organism evidence="5 7">
    <name type="scientific">Aminobacter carboxidus</name>
    <dbReference type="NCBI Taxonomy" id="376165"/>
    <lineage>
        <taxon>Bacteria</taxon>
        <taxon>Pseudomonadati</taxon>
        <taxon>Pseudomonadota</taxon>
        <taxon>Alphaproteobacteria</taxon>
        <taxon>Hyphomicrobiales</taxon>
        <taxon>Phyllobacteriaceae</taxon>
        <taxon>Aminobacter</taxon>
    </lineage>
</organism>
<proteinExistence type="predicted"/>
<evidence type="ECO:0000256" key="1">
    <source>
        <dbReference type="ARBA" id="ARBA00023015"/>
    </source>
</evidence>
<comment type="caution">
    <text evidence="5">The sequence shown here is derived from an EMBL/GenBank/DDBJ whole genome shotgun (WGS) entry which is preliminary data.</text>
</comment>
<dbReference type="EMBL" id="JACHGI010000026">
    <property type="protein sequence ID" value="MBB6470281.1"/>
    <property type="molecule type" value="Genomic_DNA"/>
</dbReference>
<dbReference type="PROSITE" id="PS50043">
    <property type="entry name" value="HTH_LUXR_2"/>
    <property type="match status" value="1"/>
</dbReference>
<dbReference type="Proteomes" id="UP000532373">
    <property type="component" value="Unassembled WGS sequence"/>
</dbReference>
<evidence type="ECO:0000313" key="6">
    <source>
        <dbReference type="EMBL" id="MBE1205924.1"/>
    </source>
</evidence>
<feature type="domain" description="HTH luxR-type" evidence="4">
    <location>
        <begin position="168"/>
        <end position="233"/>
    </location>
</feature>
<dbReference type="Pfam" id="PF00196">
    <property type="entry name" value="GerE"/>
    <property type="match status" value="1"/>
</dbReference>
<gene>
    <name evidence="5" type="ORF">HNQ96_006178</name>
    <name evidence="6" type="ORF">IHE39_16635</name>
</gene>
<dbReference type="InterPro" id="IPR036388">
    <property type="entry name" value="WH-like_DNA-bd_sf"/>
</dbReference>
<keyword evidence="2" id="KW-0238">DNA-binding</keyword>
<evidence type="ECO:0000259" key="4">
    <source>
        <dbReference type="PROSITE" id="PS50043"/>
    </source>
</evidence>
<keyword evidence="8" id="KW-1185">Reference proteome</keyword>
<accession>A0A8E1WJN6</accession>
<evidence type="ECO:0000313" key="7">
    <source>
        <dbReference type="Proteomes" id="UP000532373"/>
    </source>
</evidence>
<dbReference type="RefSeq" id="WP_184774375.1">
    <property type="nucleotide sequence ID" value="NZ_JACHGI010000026.1"/>
</dbReference>
<dbReference type="InterPro" id="IPR005143">
    <property type="entry name" value="TF_LuxR_autoind-bd_dom"/>
</dbReference>
<dbReference type="InterPro" id="IPR016032">
    <property type="entry name" value="Sig_transdc_resp-reg_C-effctor"/>
</dbReference>
<reference evidence="6 8" key="2">
    <citation type="submission" date="2020-09" db="EMBL/GenBank/DDBJ databases">
        <title>Draft Genome Sequence of Aminobacter carboxidus type strain DSM 1086, a soil Gram-negative carboxydobacterium.</title>
        <authorList>
            <person name="Turrini P."/>
            <person name="Tescari M."/>
            <person name="Artuso I."/>
            <person name="Lugli G.A."/>
            <person name="Frangipani E."/>
            <person name="Ventura M."/>
            <person name="Visca P."/>
        </authorList>
    </citation>
    <scope>NUCLEOTIDE SEQUENCE [LARGE SCALE GENOMIC DNA]</scope>
    <source>
        <strain evidence="6 8">DSM 1086</strain>
    </source>
</reference>
<evidence type="ECO:0000313" key="5">
    <source>
        <dbReference type="EMBL" id="MBB6470281.1"/>
    </source>
</evidence>
<dbReference type="SUPFAM" id="SSF75516">
    <property type="entry name" value="Pheromone-binding domain of LuxR-like quorum-sensing transcription factors"/>
    <property type="match status" value="1"/>
</dbReference>
<dbReference type="Proteomes" id="UP000598227">
    <property type="component" value="Unassembled WGS sequence"/>
</dbReference>
<dbReference type="Gene3D" id="1.10.10.10">
    <property type="entry name" value="Winged helix-like DNA-binding domain superfamily/Winged helix DNA-binding domain"/>
    <property type="match status" value="1"/>
</dbReference>
<dbReference type="Gene3D" id="3.30.450.80">
    <property type="entry name" value="Transcription factor LuxR-like, autoinducer-binding domain"/>
    <property type="match status" value="1"/>
</dbReference>
<dbReference type="AlphaFoldDB" id="A0A8E1WJN6"/>
<dbReference type="Pfam" id="PF03472">
    <property type="entry name" value="Autoind_bind"/>
    <property type="match status" value="1"/>
</dbReference>
<dbReference type="GO" id="GO:0006355">
    <property type="term" value="P:regulation of DNA-templated transcription"/>
    <property type="evidence" value="ECO:0007669"/>
    <property type="project" value="InterPro"/>
</dbReference>
<dbReference type="InterPro" id="IPR036693">
    <property type="entry name" value="TF_LuxR_autoind-bd_dom_sf"/>
</dbReference>
<dbReference type="GO" id="GO:0003677">
    <property type="term" value="F:DNA binding"/>
    <property type="evidence" value="ECO:0007669"/>
    <property type="project" value="UniProtKB-KW"/>
</dbReference>
<keyword evidence="3" id="KW-0804">Transcription</keyword>
<dbReference type="SUPFAM" id="SSF46894">
    <property type="entry name" value="C-terminal effector domain of the bipartite response regulators"/>
    <property type="match status" value="1"/>
</dbReference>
<protein>
    <submittedName>
        <fullName evidence="6">Autoinducer binding domain-containing protein</fullName>
    </submittedName>
    <submittedName>
        <fullName evidence="5">LuxR family transcriptional activator of conjugal transfer of Ti plasmids</fullName>
    </submittedName>
</protein>
<evidence type="ECO:0000256" key="2">
    <source>
        <dbReference type="ARBA" id="ARBA00023125"/>
    </source>
</evidence>
<evidence type="ECO:0000256" key="3">
    <source>
        <dbReference type="ARBA" id="ARBA00023163"/>
    </source>
</evidence>
<dbReference type="EMBL" id="JACZEP010000005">
    <property type="protein sequence ID" value="MBE1205924.1"/>
    <property type="molecule type" value="Genomic_DNA"/>
</dbReference>
<dbReference type="SMART" id="SM00421">
    <property type="entry name" value="HTH_LUXR"/>
    <property type="match status" value="1"/>
</dbReference>
<evidence type="ECO:0000313" key="8">
    <source>
        <dbReference type="Proteomes" id="UP000598227"/>
    </source>
</evidence>
<keyword evidence="1" id="KW-0805">Transcription regulation</keyword>